<dbReference type="InterPro" id="IPR029064">
    <property type="entry name" value="Ribosomal_eL30-like_sf"/>
</dbReference>
<dbReference type="Proteomes" id="UP000003277">
    <property type="component" value="Unassembled WGS sequence"/>
</dbReference>
<comment type="caution">
    <text evidence="2">The sequence shown here is derived from an EMBL/GenBank/DDBJ whole genome shotgun (WGS) entry which is preliminary data.</text>
</comment>
<accession>H1D1Z0</accession>
<dbReference type="OrthoDB" id="9794863at2"/>
<dbReference type="PATRIC" id="fig|742743.3.peg.1663"/>
<protein>
    <recommendedName>
        <fullName evidence="1">Ribosomal protein eL8/eL30/eS12/Gadd45 domain-containing protein</fullName>
    </recommendedName>
</protein>
<dbReference type="Gene3D" id="3.30.1330.30">
    <property type="match status" value="1"/>
</dbReference>
<dbReference type="SUPFAM" id="SSF55315">
    <property type="entry name" value="L30e-like"/>
    <property type="match status" value="1"/>
</dbReference>
<gene>
    <name evidence="2" type="ORF">HMPREF9453_01628</name>
</gene>
<dbReference type="Pfam" id="PF01248">
    <property type="entry name" value="Ribosomal_L7Ae"/>
    <property type="match status" value="1"/>
</dbReference>
<name>H1D1Z0_9FIRM</name>
<sequence>MDEPIYRMLGLCMKAGRLLSGNEQVSEGLKKGQGVLLIVTEDSSPRTKDEYIKAAERYHISSKIFGEKERLGQALGKGVRTAALITDKGFGRAIAEKIDHRKS</sequence>
<dbReference type="STRING" id="742743.HMPREF9453_01628"/>
<evidence type="ECO:0000259" key="1">
    <source>
        <dbReference type="Pfam" id="PF01248"/>
    </source>
</evidence>
<dbReference type="InterPro" id="IPR004038">
    <property type="entry name" value="Ribosomal_eL8/eL30/eS12/Gad45"/>
</dbReference>
<keyword evidence="3" id="KW-1185">Reference proteome</keyword>
<feature type="domain" description="Ribosomal protein eL8/eL30/eS12/Gadd45" evidence="1">
    <location>
        <begin position="5"/>
        <end position="87"/>
    </location>
</feature>
<organism evidence="2 3">
    <name type="scientific">Dialister succinatiphilus YIT 11850</name>
    <dbReference type="NCBI Taxonomy" id="742743"/>
    <lineage>
        <taxon>Bacteria</taxon>
        <taxon>Bacillati</taxon>
        <taxon>Bacillota</taxon>
        <taxon>Negativicutes</taxon>
        <taxon>Veillonellales</taxon>
        <taxon>Veillonellaceae</taxon>
        <taxon>Dialister</taxon>
    </lineage>
</organism>
<dbReference type="HOGENOM" id="CLU_157804_1_1_9"/>
<evidence type="ECO:0000313" key="3">
    <source>
        <dbReference type="Proteomes" id="UP000003277"/>
    </source>
</evidence>
<dbReference type="eggNOG" id="COG1358">
    <property type="taxonomic scope" value="Bacteria"/>
</dbReference>
<evidence type="ECO:0000313" key="2">
    <source>
        <dbReference type="EMBL" id="EHO62503.1"/>
    </source>
</evidence>
<dbReference type="AlphaFoldDB" id="H1D1Z0"/>
<dbReference type="EMBL" id="ADLT01000052">
    <property type="protein sequence ID" value="EHO62503.1"/>
    <property type="molecule type" value="Genomic_DNA"/>
</dbReference>
<reference evidence="2 3" key="1">
    <citation type="submission" date="2011-11" db="EMBL/GenBank/DDBJ databases">
        <title>The Genome Sequence of Dialister succinatiphilus YIT 11850.</title>
        <authorList>
            <consortium name="The Broad Institute Genome Sequencing Platform"/>
            <person name="Earl A."/>
            <person name="Ward D."/>
            <person name="Feldgarden M."/>
            <person name="Gevers D."/>
            <person name="Morotomi M."/>
            <person name="Young S.K."/>
            <person name="Zeng Q."/>
            <person name="Gargeya S."/>
            <person name="Fitzgerald M."/>
            <person name="Haas B."/>
            <person name="Abouelleil A."/>
            <person name="Alvarado L."/>
            <person name="Arachchi H.M."/>
            <person name="Berlin A."/>
            <person name="Brown A."/>
            <person name="Chapman S.B."/>
            <person name="Dunbar C."/>
            <person name="Gearin G."/>
            <person name="Goldberg J."/>
            <person name="Griggs A."/>
            <person name="Gujja S."/>
            <person name="Heiman D."/>
            <person name="Howarth C."/>
            <person name="Lui A."/>
            <person name="MacDonald P.J.P."/>
            <person name="Montmayeur A."/>
            <person name="Murphy C."/>
            <person name="Neiman D."/>
            <person name="Pearson M."/>
            <person name="Priest M."/>
            <person name="Roberts A."/>
            <person name="Saif S."/>
            <person name="Shea T."/>
            <person name="Sisk P."/>
            <person name="Stolte C."/>
            <person name="Sykes S."/>
            <person name="Wortman J."/>
            <person name="Nusbaum C."/>
            <person name="Birren B."/>
        </authorList>
    </citation>
    <scope>NUCLEOTIDE SEQUENCE [LARGE SCALE GENOMIC DNA]</scope>
    <source>
        <strain evidence="2 3">YIT 11850</strain>
    </source>
</reference>
<proteinExistence type="predicted"/>